<proteinExistence type="predicted"/>
<dbReference type="Proteomes" id="UP000608513">
    <property type="component" value="Unassembled WGS sequence"/>
</dbReference>
<keyword evidence="1" id="KW-0472">Membrane</keyword>
<dbReference type="RefSeq" id="WP_187075125.1">
    <property type="nucleotide sequence ID" value="NZ_JACORT010000001.1"/>
</dbReference>
<evidence type="ECO:0000313" key="3">
    <source>
        <dbReference type="Proteomes" id="UP000608513"/>
    </source>
</evidence>
<keyword evidence="3" id="KW-1185">Reference proteome</keyword>
<sequence length="46" mass="5053">MATRTRTLLAYGAAAVVLGAVFLLYSRPEMMVAVGEFVWSCFPTVR</sequence>
<comment type="caution">
    <text evidence="2">The sequence shown here is derived from an EMBL/GenBank/DDBJ whole genome shotgun (WGS) entry which is preliminary data.</text>
</comment>
<feature type="transmembrane region" description="Helical" evidence="1">
    <location>
        <begin position="7"/>
        <end position="25"/>
    </location>
</feature>
<evidence type="ECO:0000256" key="1">
    <source>
        <dbReference type="SAM" id="Phobius"/>
    </source>
</evidence>
<name>A0A923SA57_9BURK</name>
<evidence type="ECO:0000313" key="2">
    <source>
        <dbReference type="EMBL" id="MBC5782426.1"/>
    </source>
</evidence>
<keyword evidence="1" id="KW-0812">Transmembrane</keyword>
<accession>A0A923SA57</accession>
<keyword evidence="1" id="KW-1133">Transmembrane helix</keyword>
<dbReference type="AlphaFoldDB" id="A0A923SA57"/>
<reference evidence="2" key="1">
    <citation type="submission" date="2020-08" db="EMBL/GenBank/DDBJ databases">
        <title>Ramlibacter sp. USB13 16S ribosomal RNA gene genome sequencing and assembly.</title>
        <authorList>
            <person name="Kang M."/>
        </authorList>
    </citation>
    <scope>NUCLEOTIDE SEQUENCE</scope>
    <source>
        <strain evidence="2">USB13</strain>
    </source>
</reference>
<dbReference type="EMBL" id="JACORT010000001">
    <property type="protein sequence ID" value="MBC5782426.1"/>
    <property type="molecule type" value="Genomic_DNA"/>
</dbReference>
<organism evidence="2 3">
    <name type="scientific">Ramlibacter cellulosilyticus</name>
    <dbReference type="NCBI Taxonomy" id="2764187"/>
    <lineage>
        <taxon>Bacteria</taxon>
        <taxon>Pseudomonadati</taxon>
        <taxon>Pseudomonadota</taxon>
        <taxon>Betaproteobacteria</taxon>
        <taxon>Burkholderiales</taxon>
        <taxon>Comamonadaceae</taxon>
        <taxon>Ramlibacter</taxon>
    </lineage>
</organism>
<protein>
    <submittedName>
        <fullName evidence="2">Uncharacterized protein</fullName>
    </submittedName>
</protein>
<gene>
    <name evidence="2" type="ORF">H8N03_05690</name>
</gene>